<evidence type="ECO:0000313" key="2">
    <source>
        <dbReference type="Proteomes" id="UP000424201"/>
    </source>
</evidence>
<accession>A0A649VC85</accession>
<evidence type="ECO:0000313" key="1">
    <source>
        <dbReference type="EMBL" id="QGJ89951.1"/>
    </source>
</evidence>
<dbReference type="InterPro" id="IPR045677">
    <property type="entry name" value="DUF6197"/>
</dbReference>
<reference evidence="1 2" key="1">
    <citation type="submission" date="2019-10" db="EMBL/GenBank/DDBJ databases">
        <authorList>
            <person name="Garlena R.A."/>
            <person name="Russell D.A."/>
            <person name="Pope W.H."/>
            <person name="Jacobs-Sera D."/>
            <person name="Hatfull G.F."/>
        </authorList>
    </citation>
    <scope>NUCLEOTIDE SEQUENCE [LARGE SCALE GENOMIC DNA]</scope>
</reference>
<name>A0A649VC85_9CAUD</name>
<gene>
    <name evidence="1" type="primary">63</name>
    <name evidence="1" type="ORF">PBI_MARYV_63</name>
</gene>
<dbReference type="Pfam" id="PF19698">
    <property type="entry name" value="DUF6197"/>
    <property type="match status" value="1"/>
</dbReference>
<protein>
    <submittedName>
        <fullName evidence="1">Uncharacterized protein</fullName>
    </submittedName>
</protein>
<sequence length="145" mass="16302">MPNKQLTTRAKLKRKERELGVKATDNPDDVRAVLQTARRLLADGDELLKDGWQEVRSRGKPTVYSVDGAVRKALDLAHPHNRDKTWWAVKYALENAIHEHFPDRSGILHFNSHPDTTLAEAITVFDSAIKAMGRIQVAVSKAKGR</sequence>
<dbReference type="Proteomes" id="UP000424201">
    <property type="component" value="Genome"/>
</dbReference>
<organism evidence="1 2">
    <name type="scientific">Mycobacterium phage MaryV</name>
    <dbReference type="NCBI Taxonomy" id="2656593"/>
    <lineage>
        <taxon>Viruses</taxon>
        <taxon>Duplodnaviria</taxon>
        <taxon>Heunggongvirae</taxon>
        <taxon>Uroviricota</taxon>
        <taxon>Caudoviricetes</taxon>
        <taxon>Vilmaviridae</taxon>
        <taxon>Wildcatvirus</taxon>
        <taxon>Wildcatvirus wildcat</taxon>
        <taxon>Mycobacterium virus Wildcat</taxon>
    </lineage>
</organism>
<proteinExistence type="predicted"/>
<dbReference type="EMBL" id="MN585992">
    <property type="protein sequence ID" value="QGJ89951.1"/>
    <property type="molecule type" value="Genomic_DNA"/>
</dbReference>